<proteinExistence type="predicted"/>
<feature type="domain" description="BppU N-terminal" evidence="1">
    <location>
        <begin position="11"/>
        <end position="83"/>
    </location>
</feature>
<evidence type="ECO:0000313" key="2">
    <source>
        <dbReference type="EMBL" id="UVI32103.1"/>
    </source>
</evidence>
<gene>
    <name evidence="2" type="ORF">L1F29_09900</name>
</gene>
<reference evidence="2" key="1">
    <citation type="submission" date="2022-01" db="EMBL/GenBank/DDBJ databases">
        <title>Paenibacillus spongiae sp. nov., isolated from marine sponge.</title>
        <authorList>
            <person name="Li Z."/>
            <person name="Zhang M."/>
        </authorList>
    </citation>
    <scope>NUCLEOTIDE SEQUENCE</scope>
    <source>
        <strain evidence="2">PHS-Z3</strain>
    </source>
</reference>
<evidence type="ECO:0000259" key="1">
    <source>
        <dbReference type="Pfam" id="PF10651"/>
    </source>
</evidence>
<name>A0ABY5SHI1_9BACL</name>
<dbReference type="Proteomes" id="UP001057877">
    <property type="component" value="Chromosome"/>
</dbReference>
<dbReference type="EMBL" id="CP091430">
    <property type="protein sequence ID" value="UVI32103.1"/>
    <property type="molecule type" value="Genomic_DNA"/>
</dbReference>
<evidence type="ECO:0000313" key="3">
    <source>
        <dbReference type="Proteomes" id="UP001057877"/>
    </source>
</evidence>
<dbReference type="InterPro" id="IPR018913">
    <property type="entry name" value="BppU_N"/>
</dbReference>
<sequence length="106" mass="11973">MTLNIKRNDTRYAINAKLKHPNGSPVDLSDTVVTFTMSNLNNVIKISREAEIIDAENGDVRFSFEHGETNVLGIMKAEFKCEFTDSSIETFPNRGYIVINFEKDLA</sequence>
<dbReference type="Pfam" id="PF10651">
    <property type="entry name" value="BppU_N"/>
    <property type="match status" value="1"/>
</dbReference>
<dbReference type="Gene3D" id="2.60.40.3350">
    <property type="match status" value="1"/>
</dbReference>
<organism evidence="2 3">
    <name type="scientific">Paenibacillus spongiae</name>
    <dbReference type="NCBI Taxonomy" id="2909671"/>
    <lineage>
        <taxon>Bacteria</taxon>
        <taxon>Bacillati</taxon>
        <taxon>Bacillota</taxon>
        <taxon>Bacilli</taxon>
        <taxon>Bacillales</taxon>
        <taxon>Paenibacillaceae</taxon>
        <taxon>Paenibacillus</taxon>
    </lineage>
</organism>
<dbReference type="RefSeq" id="WP_258388163.1">
    <property type="nucleotide sequence ID" value="NZ_CP091430.1"/>
</dbReference>
<protein>
    <submittedName>
        <fullName evidence="2">BppU family phage baseplate upper protein</fullName>
    </submittedName>
</protein>
<keyword evidence="3" id="KW-1185">Reference proteome</keyword>
<accession>A0ABY5SHI1</accession>